<name>A0A7G2E2Q7_ARATH</name>
<dbReference type="EMBL" id="LR881466">
    <property type="protein sequence ID" value="CAD5316103.1"/>
    <property type="molecule type" value="Genomic_DNA"/>
</dbReference>
<gene>
    <name evidence="1" type="ORF">AT9943_LOCUS4441</name>
</gene>
<dbReference type="AlphaFoldDB" id="A0A7G2E2Q7"/>
<reference evidence="1 2" key="1">
    <citation type="submission" date="2020-09" db="EMBL/GenBank/DDBJ databases">
        <authorList>
            <person name="Ashkenazy H."/>
        </authorList>
    </citation>
    <scope>NUCLEOTIDE SEQUENCE [LARGE SCALE GENOMIC DNA]</scope>
    <source>
        <strain evidence="2">cv. Cdm-0</strain>
    </source>
</reference>
<accession>A0A7G2E2Q7</accession>
<dbReference type="Proteomes" id="UP000516314">
    <property type="component" value="Chromosome 1"/>
</dbReference>
<organism evidence="1 2">
    <name type="scientific">Arabidopsis thaliana</name>
    <name type="common">Mouse-ear cress</name>
    <dbReference type="NCBI Taxonomy" id="3702"/>
    <lineage>
        <taxon>Eukaryota</taxon>
        <taxon>Viridiplantae</taxon>
        <taxon>Streptophyta</taxon>
        <taxon>Embryophyta</taxon>
        <taxon>Tracheophyta</taxon>
        <taxon>Spermatophyta</taxon>
        <taxon>Magnoliopsida</taxon>
        <taxon>eudicotyledons</taxon>
        <taxon>Gunneridae</taxon>
        <taxon>Pentapetalae</taxon>
        <taxon>rosids</taxon>
        <taxon>malvids</taxon>
        <taxon>Brassicales</taxon>
        <taxon>Brassicaceae</taxon>
        <taxon>Camelineae</taxon>
        <taxon>Arabidopsis</taxon>
    </lineage>
</organism>
<sequence length="69" mass="7787">MLQPLAWSLICYMMGDWTKASSICFLKTVSSSLSRENSRANHIPLKAASARLQTRVDKEHSSSRFQISN</sequence>
<evidence type="ECO:0000313" key="2">
    <source>
        <dbReference type="Proteomes" id="UP000516314"/>
    </source>
</evidence>
<protein>
    <submittedName>
        <fullName evidence="1">(thale cress) hypothetical protein</fullName>
    </submittedName>
</protein>
<proteinExistence type="predicted"/>
<evidence type="ECO:0000313" key="1">
    <source>
        <dbReference type="EMBL" id="CAD5316103.1"/>
    </source>
</evidence>